<accession>A0A2P2NP54</accession>
<evidence type="ECO:0000256" key="1">
    <source>
        <dbReference type="SAM" id="Phobius"/>
    </source>
</evidence>
<protein>
    <submittedName>
        <fullName evidence="2">Uncharacterized protein</fullName>
    </submittedName>
</protein>
<evidence type="ECO:0000313" key="2">
    <source>
        <dbReference type="EMBL" id="MBX44263.1"/>
    </source>
</evidence>
<proteinExistence type="predicted"/>
<keyword evidence="1" id="KW-0812">Transmembrane</keyword>
<reference evidence="2" key="1">
    <citation type="submission" date="2018-02" db="EMBL/GenBank/DDBJ databases">
        <title>Rhizophora mucronata_Transcriptome.</title>
        <authorList>
            <person name="Meera S.P."/>
            <person name="Sreeshan A."/>
            <person name="Augustine A."/>
        </authorList>
    </citation>
    <scope>NUCLEOTIDE SEQUENCE</scope>
    <source>
        <tissue evidence="2">Leaf</tissue>
    </source>
</reference>
<keyword evidence="1" id="KW-0472">Membrane</keyword>
<keyword evidence="1" id="KW-1133">Transmembrane helix</keyword>
<sequence length="64" mass="7611">MHPYAFPEIYHSVMDGSRSRFYYCLHIFVLLFRLRFVTFFSRVMCSGSLLAPYIRLGCHLSNDK</sequence>
<organism evidence="2">
    <name type="scientific">Rhizophora mucronata</name>
    <name type="common">Asiatic mangrove</name>
    <dbReference type="NCBI Taxonomy" id="61149"/>
    <lineage>
        <taxon>Eukaryota</taxon>
        <taxon>Viridiplantae</taxon>
        <taxon>Streptophyta</taxon>
        <taxon>Embryophyta</taxon>
        <taxon>Tracheophyta</taxon>
        <taxon>Spermatophyta</taxon>
        <taxon>Magnoliopsida</taxon>
        <taxon>eudicotyledons</taxon>
        <taxon>Gunneridae</taxon>
        <taxon>Pentapetalae</taxon>
        <taxon>rosids</taxon>
        <taxon>fabids</taxon>
        <taxon>Malpighiales</taxon>
        <taxon>Rhizophoraceae</taxon>
        <taxon>Rhizophora</taxon>
    </lineage>
</organism>
<dbReference type="AlphaFoldDB" id="A0A2P2NP54"/>
<dbReference type="EMBL" id="GGEC01063779">
    <property type="protein sequence ID" value="MBX44263.1"/>
    <property type="molecule type" value="Transcribed_RNA"/>
</dbReference>
<feature type="transmembrane region" description="Helical" evidence="1">
    <location>
        <begin position="20"/>
        <end position="40"/>
    </location>
</feature>
<name>A0A2P2NP54_RHIMU</name>